<dbReference type="EMBL" id="QPJT01000009">
    <property type="protein sequence ID" value="RCX16812.1"/>
    <property type="molecule type" value="Genomic_DNA"/>
</dbReference>
<accession>A0A369B5M3</accession>
<dbReference type="InterPro" id="IPR009003">
    <property type="entry name" value="Peptidase_S1_PA"/>
</dbReference>
<dbReference type="Proteomes" id="UP000253034">
    <property type="component" value="Unassembled WGS sequence"/>
</dbReference>
<keyword evidence="4" id="KW-1185">Reference proteome</keyword>
<organism evidence="3 4">
    <name type="scientific">Anaerobacterium chartisolvens</name>
    <dbReference type="NCBI Taxonomy" id="1297424"/>
    <lineage>
        <taxon>Bacteria</taxon>
        <taxon>Bacillati</taxon>
        <taxon>Bacillota</taxon>
        <taxon>Clostridia</taxon>
        <taxon>Eubacteriales</taxon>
        <taxon>Oscillospiraceae</taxon>
        <taxon>Anaerobacterium</taxon>
    </lineage>
</organism>
<dbReference type="Pfam" id="PF13180">
    <property type="entry name" value="PDZ_2"/>
    <property type="match status" value="1"/>
</dbReference>
<evidence type="ECO:0000256" key="1">
    <source>
        <dbReference type="SAM" id="Phobius"/>
    </source>
</evidence>
<keyword evidence="1" id="KW-1133">Transmembrane helix</keyword>
<dbReference type="SMART" id="SM00228">
    <property type="entry name" value="PDZ"/>
    <property type="match status" value="1"/>
</dbReference>
<dbReference type="Gene3D" id="2.30.42.10">
    <property type="match status" value="1"/>
</dbReference>
<evidence type="ECO:0000259" key="2">
    <source>
        <dbReference type="PROSITE" id="PS51494"/>
    </source>
</evidence>
<name>A0A369B5M3_9FIRM</name>
<dbReference type="SUPFAM" id="SSF50156">
    <property type="entry name" value="PDZ domain-like"/>
    <property type="match status" value="1"/>
</dbReference>
<dbReference type="SUPFAM" id="SSF50494">
    <property type="entry name" value="Trypsin-like serine proteases"/>
    <property type="match status" value="1"/>
</dbReference>
<dbReference type="AlphaFoldDB" id="A0A369B5M3"/>
<comment type="caution">
    <text evidence="3">The sequence shown here is derived from an EMBL/GenBank/DDBJ whole genome shotgun (WGS) entry which is preliminary data.</text>
</comment>
<dbReference type="InterPro" id="IPR001478">
    <property type="entry name" value="PDZ"/>
</dbReference>
<evidence type="ECO:0000313" key="4">
    <source>
        <dbReference type="Proteomes" id="UP000253034"/>
    </source>
</evidence>
<keyword evidence="1" id="KW-0812">Transmembrane</keyword>
<protein>
    <submittedName>
        <fullName evidence="3">SpoIVB peptidase</fullName>
    </submittedName>
</protein>
<reference evidence="3 4" key="1">
    <citation type="submission" date="2018-07" db="EMBL/GenBank/DDBJ databases">
        <title>Genomic Encyclopedia of Type Strains, Phase IV (KMG-IV): sequencing the most valuable type-strain genomes for metagenomic binning, comparative biology and taxonomic classification.</title>
        <authorList>
            <person name="Goeker M."/>
        </authorList>
    </citation>
    <scope>NUCLEOTIDE SEQUENCE [LARGE SCALE GENOMIC DNA]</scope>
    <source>
        <strain evidence="3 4">DSM 27016</strain>
    </source>
</reference>
<dbReference type="OrthoDB" id="9765242at2"/>
<dbReference type="Pfam" id="PF05580">
    <property type="entry name" value="Peptidase_S55"/>
    <property type="match status" value="1"/>
</dbReference>
<gene>
    <name evidence="3" type="ORF">DFR58_10938</name>
</gene>
<dbReference type="InterPro" id="IPR014219">
    <property type="entry name" value="SpoIVB"/>
</dbReference>
<feature type="domain" description="Peptidase S55" evidence="2">
    <location>
        <begin position="210"/>
        <end position="448"/>
    </location>
</feature>
<feature type="transmembrane region" description="Helical" evidence="1">
    <location>
        <begin position="20"/>
        <end position="40"/>
    </location>
</feature>
<dbReference type="InterPro" id="IPR008763">
    <property type="entry name" value="Peptidase_S55"/>
</dbReference>
<dbReference type="InterPro" id="IPR036034">
    <property type="entry name" value="PDZ_sf"/>
</dbReference>
<proteinExistence type="predicted"/>
<evidence type="ECO:0000313" key="3">
    <source>
        <dbReference type="EMBL" id="RCX16812.1"/>
    </source>
</evidence>
<dbReference type="NCBIfam" id="TIGR02860">
    <property type="entry name" value="spore_IV_B"/>
    <property type="match status" value="1"/>
</dbReference>
<dbReference type="PROSITE" id="PS51494">
    <property type="entry name" value="SPOIVB"/>
    <property type="match status" value="1"/>
</dbReference>
<keyword evidence="1" id="KW-0472">Membrane</keyword>
<sequence length="451" mass="49156">MNFTGIISGIKSLGNHRKKFIVFLIVCFLVMLLSYLRTVFAVPGEMTLLEGEEHVIDLKSPFLVSIKADKIGVVKLNDGEIEKKQGYFRLSSPLLLRPQKNGSVSLNLRILGVIPLRTIKVDVVPNKKIAACGNTIGVKLKIDGILVIGISDVETMEEKRITPAKQSGIKQGDLITEINNTKVNSVKELLGEIEKSRGEKVDIKYKRGNNLMSGEIQPVKSVDDEKYRIGLWVRESTAGIGTMTFYDPETGCFGALGHGIADIDTGELMPVLSGEILESQILTIKKGKQGNPGELRGVFIEENKLGTIKTNCEYGIYGAFDSKSLNKISHRLYPIALKSDIREGPATILSNISGKDVEEFKIDIIKVSRQNTEGTKGMVIKVTDKKLLNKTGGIVQGMSGSPILQNGKIVGAVTHVLVNDPTRGYGIFIERMVKNVNGAHSGKLKTLAKAG</sequence>